<evidence type="ECO:0000313" key="4">
    <source>
        <dbReference type="WBParaSite" id="GPUH_0001782101-mRNA-1"/>
    </source>
</evidence>
<evidence type="ECO:0000313" key="3">
    <source>
        <dbReference type="Proteomes" id="UP000271098"/>
    </source>
</evidence>
<accession>A0A183EA06</accession>
<dbReference type="AlphaFoldDB" id="A0A183EA06"/>
<evidence type="ECO:0000313" key="2">
    <source>
        <dbReference type="EMBL" id="VDN30465.1"/>
    </source>
</evidence>
<dbReference type="WBParaSite" id="GPUH_0001782101-mRNA-1">
    <property type="protein sequence ID" value="GPUH_0001782101-mRNA-1"/>
    <property type="gene ID" value="GPUH_0001782101"/>
</dbReference>
<dbReference type="Proteomes" id="UP000271098">
    <property type="component" value="Unassembled WGS sequence"/>
</dbReference>
<reference evidence="4" key="1">
    <citation type="submission" date="2016-06" db="UniProtKB">
        <authorList>
            <consortium name="WormBaseParasite"/>
        </authorList>
    </citation>
    <scope>IDENTIFICATION</scope>
</reference>
<dbReference type="EMBL" id="UYRT01085704">
    <property type="protein sequence ID" value="VDN30465.1"/>
    <property type="molecule type" value="Genomic_DNA"/>
</dbReference>
<protein>
    <submittedName>
        <fullName evidence="4">DEAD domain-containing protein</fullName>
    </submittedName>
</protein>
<feature type="region of interest" description="Disordered" evidence="1">
    <location>
        <begin position="1"/>
        <end position="21"/>
    </location>
</feature>
<proteinExistence type="predicted"/>
<evidence type="ECO:0000256" key="1">
    <source>
        <dbReference type="SAM" id="MobiDB-lite"/>
    </source>
</evidence>
<sequence>MPKRRKRKNVDNEGPLNSGKKFKTEDIENVLPNDNDKVYINCVSKDTASDILRAIEDHLKFSSKRLSAAKLQTELQRHFASIDEHMLVHSFSLCCLNSGLCGFTNGSFICIANTLGMAELPMNKLKRVPELIVFAPYTEAQLRVIISQKLNLLVEHGSLPLFTDFRKQITMQVPLNCAQGK</sequence>
<gene>
    <name evidence="2" type="ORF">GPUH_LOCUS17794</name>
</gene>
<reference evidence="2 3" key="2">
    <citation type="submission" date="2018-11" db="EMBL/GenBank/DDBJ databases">
        <authorList>
            <consortium name="Pathogen Informatics"/>
        </authorList>
    </citation>
    <scope>NUCLEOTIDE SEQUENCE [LARGE SCALE GENOMIC DNA]</scope>
</reference>
<keyword evidence="3" id="KW-1185">Reference proteome</keyword>
<organism evidence="4">
    <name type="scientific">Gongylonema pulchrum</name>
    <dbReference type="NCBI Taxonomy" id="637853"/>
    <lineage>
        <taxon>Eukaryota</taxon>
        <taxon>Metazoa</taxon>
        <taxon>Ecdysozoa</taxon>
        <taxon>Nematoda</taxon>
        <taxon>Chromadorea</taxon>
        <taxon>Rhabditida</taxon>
        <taxon>Spirurina</taxon>
        <taxon>Spiruromorpha</taxon>
        <taxon>Spiruroidea</taxon>
        <taxon>Gongylonematidae</taxon>
        <taxon>Gongylonema</taxon>
    </lineage>
</organism>
<name>A0A183EA06_9BILA</name>
<dbReference type="OrthoDB" id="1926878at2759"/>